<gene>
    <name evidence="2" type="ORF">LEP1GSC103_0838</name>
</gene>
<dbReference type="InterPro" id="IPR050706">
    <property type="entry name" value="Cyclic-di-GMP_PDE-like"/>
</dbReference>
<sequence>MKRKNGFLRYNESMISEYSDLFIENKIHSSDIFSYSLYNFGGKQLYSEPNYNSLLNSDLKLKKAIERFIDYGNKHSNVSGLRRFKNDRNIQLMVRSGNDRVYKVDFEINPKGSYILVHIESTLKNLSYSKKHKIQRFRSLKHDLVRTLKLEKTYFYLVNIEIYNHPSLHKYETQIYEAVFLDLHAEFLTITNNQNVGFRISANQIFFAYQINKPDVDINWIPSSLISYMKNTIQIENYEFHLKLSIGGFHTSETDTSPRNILKGLKTNLRKVIDFPFSQYATQNQNDSSNLIATYLSLRNSVHKKELLLYYQPIVSSETKDLYSLEALSRWNHSVQGMISPDVFIPLAEESGLISSIGAWVIQNALLDLSQIKKNESLSSNSLISINVSPFQLKNPEFADNLISYFSKLNLLPNSVVLEMTESRYEETALIIEQMAILKRFGFQIAIDDFGIGNSNFSRVEKIECDYVKLDKSLVIGIDTNQSKRSILKAISQVLLSLGKKTVFEGIENAELESIAIDYGANFLQGFHYGKPTQITDLSSFQLQGRIVI</sequence>
<name>A0AAV3J6B4_LEPBO</name>
<dbReference type="Proteomes" id="UP000014570">
    <property type="component" value="Unassembled WGS sequence"/>
</dbReference>
<dbReference type="AlphaFoldDB" id="A0AAV3J6B4"/>
<dbReference type="SMART" id="SM00052">
    <property type="entry name" value="EAL"/>
    <property type="match status" value="1"/>
</dbReference>
<reference evidence="2 3" key="1">
    <citation type="submission" date="2013-04" db="EMBL/GenBank/DDBJ databases">
        <authorList>
            <person name="Harkins D.M."/>
            <person name="Durkin A.S."/>
            <person name="Brinkac L.M."/>
            <person name="Haft D.H."/>
            <person name="Selengut J.D."/>
            <person name="Sanka R."/>
            <person name="DePew J."/>
            <person name="Purushe J."/>
            <person name="Chanthongthip A."/>
            <person name="Lattana O."/>
            <person name="Phetsouvanh R."/>
            <person name="Newton P.N."/>
            <person name="Vinetz J.M."/>
            <person name="Sutton G.G."/>
            <person name="Nierman W.C."/>
            <person name="Fouts D.E."/>
        </authorList>
    </citation>
    <scope>NUCLEOTIDE SEQUENCE [LARGE SCALE GENOMIC DNA]</scope>
    <source>
        <strain evidence="2 3">UI 09931</strain>
    </source>
</reference>
<dbReference type="PANTHER" id="PTHR33121">
    <property type="entry name" value="CYCLIC DI-GMP PHOSPHODIESTERASE PDEF"/>
    <property type="match status" value="1"/>
</dbReference>
<dbReference type="CDD" id="cd01948">
    <property type="entry name" value="EAL"/>
    <property type="match status" value="1"/>
</dbReference>
<dbReference type="InterPro" id="IPR001633">
    <property type="entry name" value="EAL_dom"/>
</dbReference>
<dbReference type="InterPro" id="IPR035919">
    <property type="entry name" value="EAL_sf"/>
</dbReference>
<dbReference type="Pfam" id="PF00563">
    <property type="entry name" value="EAL"/>
    <property type="match status" value="1"/>
</dbReference>
<accession>A0AAV3J6B4</accession>
<dbReference type="EMBL" id="AHNP02000014">
    <property type="protein sequence ID" value="EPG56186.1"/>
    <property type="molecule type" value="Genomic_DNA"/>
</dbReference>
<evidence type="ECO:0000313" key="3">
    <source>
        <dbReference type="Proteomes" id="UP000014570"/>
    </source>
</evidence>
<dbReference type="PANTHER" id="PTHR33121:SF76">
    <property type="entry name" value="SIGNALING PROTEIN"/>
    <property type="match status" value="1"/>
</dbReference>
<dbReference type="PROSITE" id="PS50883">
    <property type="entry name" value="EAL"/>
    <property type="match status" value="1"/>
</dbReference>
<feature type="domain" description="EAL" evidence="1">
    <location>
        <begin position="291"/>
        <end position="546"/>
    </location>
</feature>
<comment type="caution">
    <text evidence="2">The sequence shown here is derived from an EMBL/GenBank/DDBJ whole genome shotgun (WGS) entry which is preliminary data.</text>
</comment>
<organism evidence="2 3">
    <name type="scientific">Leptospira borgpetersenii serovar Javanica str. UI 09931</name>
    <dbReference type="NCBI Taxonomy" id="1049767"/>
    <lineage>
        <taxon>Bacteria</taxon>
        <taxon>Pseudomonadati</taxon>
        <taxon>Spirochaetota</taxon>
        <taxon>Spirochaetia</taxon>
        <taxon>Leptospirales</taxon>
        <taxon>Leptospiraceae</taxon>
        <taxon>Leptospira</taxon>
    </lineage>
</organism>
<evidence type="ECO:0000313" key="2">
    <source>
        <dbReference type="EMBL" id="EPG56186.1"/>
    </source>
</evidence>
<dbReference type="SUPFAM" id="SSF141868">
    <property type="entry name" value="EAL domain-like"/>
    <property type="match status" value="1"/>
</dbReference>
<proteinExistence type="predicted"/>
<protein>
    <submittedName>
        <fullName evidence="2">Cyclic diguanylate phosphodiesterase (EAL) domain protein</fullName>
    </submittedName>
</protein>
<dbReference type="GO" id="GO:0071111">
    <property type="term" value="F:cyclic-guanylate-specific phosphodiesterase activity"/>
    <property type="evidence" value="ECO:0007669"/>
    <property type="project" value="InterPro"/>
</dbReference>
<dbReference type="Gene3D" id="3.20.20.450">
    <property type="entry name" value="EAL domain"/>
    <property type="match status" value="1"/>
</dbReference>
<evidence type="ECO:0000259" key="1">
    <source>
        <dbReference type="PROSITE" id="PS50883"/>
    </source>
</evidence>